<dbReference type="Proteomes" id="UP001470230">
    <property type="component" value="Unassembled WGS sequence"/>
</dbReference>
<organism evidence="2 4">
    <name type="scientific">Tritrichomonas musculus</name>
    <dbReference type="NCBI Taxonomy" id="1915356"/>
    <lineage>
        <taxon>Eukaryota</taxon>
        <taxon>Metamonada</taxon>
        <taxon>Parabasalia</taxon>
        <taxon>Tritrichomonadida</taxon>
        <taxon>Tritrichomonadidae</taxon>
        <taxon>Tritrichomonas</taxon>
    </lineage>
</organism>
<protein>
    <submittedName>
        <fullName evidence="2">Uncharacterized protein</fullName>
    </submittedName>
</protein>
<feature type="chain" id="PRO_5045031616" evidence="1">
    <location>
        <begin position="19"/>
        <end position="71"/>
    </location>
</feature>
<dbReference type="EMBL" id="JAPFFF010000036">
    <property type="protein sequence ID" value="KAK8843124.1"/>
    <property type="molecule type" value="Genomic_DNA"/>
</dbReference>
<evidence type="ECO:0000313" key="3">
    <source>
        <dbReference type="EMBL" id="KAK8843124.1"/>
    </source>
</evidence>
<feature type="signal peptide" evidence="1">
    <location>
        <begin position="1"/>
        <end position="18"/>
    </location>
</feature>
<sequence length="71" mass="7116">MGFFKLLVKGALAHGTDALMNVATGGLAGKISNTIIIGAKNNAGLIGKVAGGIGKHVLSKSTRNKLSNIAD</sequence>
<dbReference type="EMBL" id="JAPFFF010000487">
    <property type="protein sequence ID" value="KAK8834151.1"/>
    <property type="molecule type" value="Genomic_DNA"/>
</dbReference>
<gene>
    <name evidence="3" type="ORF">M9Y10_025317</name>
    <name evidence="2" type="ORF">M9Y10_033267</name>
</gene>
<evidence type="ECO:0000256" key="1">
    <source>
        <dbReference type="SAM" id="SignalP"/>
    </source>
</evidence>
<keyword evidence="4" id="KW-1185">Reference proteome</keyword>
<keyword evidence="1" id="KW-0732">Signal</keyword>
<accession>A0ABR2GKF5</accession>
<evidence type="ECO:0000313" key="4">
    <source>
        <dbReference type="Proteomes" id="UP001470230"/>
    </source>
</evidence>
<proteinExistence type="predicted"/>
<name>A0ABR2GKF5_9EUKA</name>
<evidence type="ECO:0000313" key="2">
    <source>
        <dbReference type="EMBL" id="KAK8834151.1"/>
    </source>
</evidence>
<reference evidence="2 4" key="1">
    <citation type="submission" date="2024-04" db="EMBL/GenBank/DDBJ databases">
        <title>Tritrichomonas musculus Genome.</title>
        <authorList>
            <person name="Alves-Ferreira E."/>
            <person name="Grigg M."/>
            <person name="Lorenzi H."/>
            <person name="Galac M."/>
        </authorList>
    </citation>
    <scope>NUCLEOTIDE SEQUENCE [LARGE SCALE GENOMIC DNA]</scope>
    <source>
        <strain evidence="2 4">EAF2021</strain>
    </source>
</reference>
<comment type="caution">
    <text evidence="2">The sequence shown here is derived from an EMBL/GenBank/DDBJ whole genome shotgun (WGS) entry which is preliminary data.</text>
</comment>